<name>A0A232F5V6_9HYME</name>
<evidence type="ECO:0000313" key="3">
    <source>
        <dbReference type="Proteomes" id="UP000215335"/>
    </source>
</evidence>
<sequence>EVRKRRRRGSLSLLLCSSLEISLLIALSLWSLDDDGSSCTHRNNGVYFWLRVYTYTYTHTRAADGSTQNILCRGAT</sequence>
<gene>
    <name evidence="2" type="ORF">TSAR_006941</name>
</gene>
<feature type="signal peptide" evidence="1">
    <location>
        <begin position="1"/>
        <end position="26"/>
    </location>
</feature>
<evidence type="ECO:0000313" key="2">
    <source>
        <dbReference type="EMBL" id="OXU25962.1"/>
    </source>
</evidence>
<comment type="caution">
    <text evidence="2">The sequence shown here is derived from an EMBL/GenBank/DDBJ whole genome shotgun (WGS) entry which is preliminary data.</text>
</comment>
<accession>A0A232F5V6</accession>
<reference evidence="2 3" key="1">
    <citation type="journal article" date="2017" name="Curr. Biol.">
        <title>The Evolution of Venom by Co-option of Single-Copy Genes.</title>
        <authorList>
            <person name="Martinson E.O."/>
            <person name="Mrinalini"/>
            <person name="Kelkar Y.D."/>
            <person name="Chang C.H."/>
            <person name="Werren J.H."/>
        </authorList>
    </citation>
    <scope>NUCLEOTIDE SEQUENCE [LARGE SCALE GENOMIC DNA]</scope>
    <source>
        <strain evidence="2 3">Alberta</strain>
        <tissue evidence="2">Whole body</tissue>
    </source>
</reference>
<feature type="chain" id="PRO_5012646959" description="Secreted protein" evidence="1">
    <location>
        <begin position="27"/>
        <end position="76"/>
    </location>
</feature>
<dbReference type="Proteomes" id="UP000215335">
    <property type="component" value="Unassembled WGS sequence"/>
</dbReference>
<feature type="non-terminal residue" evidence="2">
    <location>
        <position position="1"/>
    </location>
</feature>
<organism evidence="2 3">
    <name type="scientific">Trichomalopsis sarcophagae</name>
    <dbReference type="NCBI Taxonomy" id="543379"/>
    <lineage>
        <taxon>Eukaryota</taxon>
        <taxon>Metazoa</taxon>
        <taxon>Ecdysozoa</taxon>
        <taxon>Arthropoda</taxon>
        <taxon>Hexapoda</taxon>
        <taxon>Insecta</taxon>
        <taxon>Pterygota</taxon>
        <taxon>Neoptera</taxon>
        <taxon>Endopterygota</taxon>
        <taxon>Hymenoptera</taxon>
        <taxon>Apocrita</taxon>
        <taxon>Proctotrupomorpha</taxon>
        <taxon>Chalcidoidea</taxon>
        <taxon>Pteromalidae</taxon>
        <taxon>Pteromalinae</taxon>
        <taxon>Trichomalopsis</taxon>
    </lineage>
</organism>
<evidence type="ECO:0008006" key="4">
    <source>
        <dbReference type="Google" id="ProtNLM"/>
    </source>
</evidence>
<keyword evidence="1" id="KW-0732">Signal</keyword>
<evidence type="ECO:0000256" key="1">
    <source>
        <dbReference type="SAM" id="SignalP"/>
    </source>
</evidence>
<keyword evidence="3" id="KW-1185">Reference proteome</keyword>
<dbReference type="AlphaFoldDB" id="A0A232F5V6"/>
<protein>
    <recommendedName>
        <fullName evidence="4">Secreted protein</fullName>
    </recommendedName>
</protein>
<dbReference type="EMBL" id="NNAY01000910">
    <property type="protein sequence ID" value="OXU25962.1"/>
    <property type="molecule type" value="Genomic_DNA"/>
</dbReference>
<proteinExistence type="predicted"/>